<feature type="domain" description="Gelsolin-like" evidence="2">
    <location>
        <begin position="696"/>
        <end position="763"/>
    </location>
</feature>
<dbReference type="PANTHER" id="PTHR11977">
    <property type="entry name" value="VILLIN"/>
    <property type="match status" value="1"/>
</dbReference>
<feature type="domain" description="Gelsolin-like" evidence="2">
    <location>
        <begin position="593"/>
        <end position="629"/>
    </location>
</feature>
<dbReference type="CDD" id="cd11289">
    <property type="entry name" value="gelsolin_S2_like"/>
    <property type="match status" value="1"/>
</dbReference>
<dbReference type="SUPFAM" id="SSF55753">
    <property type="entry name" value="Actin depolymerizing proteins"/>
    <property type="match status" value="6"/>
</dbReference>
<sequence length="771" mass="86474">MLEMGTTGATNRESDRWSRISKRSTIVLALFLSTCYHSNSVDATTTLARSNPTSSVGGGASTRRVMEPAFENAGKVPGIAIWRIEDFKPVAYPVKDYGKFYTGDSYIILVTKEKNGIFSWDIHFWLGSETSQDEAGSAAILTVSLDDQLGGDPVQYREVQDHESQLFLSRFKSGVRYLPGGVSSGFAHVDRDSFEKKLFQVKGKRNIRVKQVPLSISSMNKGDCFILDVGNDIYVYVGGQSKRTERLKAAQGANLIRDQDHGGRSKVHVLDEFASETEIQAFFDALGGGVTAADVPEESTGGDDEQFESKEERTVALYRVSDSSGRMQIQEVGQKPLKQSHLDTNDCFILETGGANLFIWIGKKCNKKEKDEAMVKAQNFLQTKNYPAWTHVERIVEDGEPSSFRQYFQGWRGVQELHPRLIRSAAARPTPLDEKSGGELPEFMPDDGSGDVKIYRVENYELVPVPVENYGKLFGGDSYVIKYHCTNGKWIIYYWQGNKSTLDDKAASAILTVKMDNDELGGRAVQIRVVQDYEPKHFLQIFKGKLIIFMGGHASGFINIMDHDMYVPGGTRLYRVRGTNDFDVRASQQCPSAYSLESDDVFIVENTNHAWLWIGKGADDVEKRLAAGFVELLVPSGVSPITLQEGEETLQFWAAIGGRIPSYSTSFKENQKAVTDVKMYHCHVKLNGHVSIEELERLEQNELDSDDLMLIDSSEEIFVWIGKGATEHEITHVFSKLHQLLKRYQRENAIVVTVKQGQEHELFTSLFPSWK</sequence>
<evidence type="ECO:0000313" key="5">
    <source>
        <dbReference type="Proteomes" id="UP000327044"/>
    </source>
</evidence>
<gene>
    <name evidence="4" type="ORF">PPYR_05506</name>
</gene>
<reference evidence="3" key="1">
    <citation type="journal article" date="2016" name="Sci. Rep.">
        <title>Molecular characterization of firefly nuptial gifts: a multi-omics approach sheds light on postcopulatory sexual selection.</title>
        <authorList>
            <person name="Al-Wathiqui N."/>
            <person name="Fallon T.R."/>
            <person name="South A."/>
            <person name="Weng J.K."/>
            <person name="Lewis S.M."/>
        </authorList>
    </citation>
    <scope>NUCLEOTIDE SEQUENCE</scope>
</reference>
<feature type="domain" description="Gelsolin-like" evidence="2">
    <location>
        <begin position="462"/>
        <end position="539"/>
    </location>
</feature>
<dbReference type="PANTHER" id="PTHR11977:SF123">
    <property type="entry name" value="GELSOLIN"/>
    <property type="match status" value="1"/>
</dbReference>
<keyword evidence="5" id="KW-1185">Reference proteome</keyword>
<dbReference type="CDD" id="cd11293">
    <property type="entry name" value="gelsolin_S4_like"/>
    <property type="match status" value="1"/>
</dbReference>
<dbReference type="CDD" id="cd11288">
    <property type="entry name" value="gelsolin_S5_like"/>
    <property type="match status" value="1"/>
</dbReference>
<dbReference type="PRINTS" id="PR00597">
    <property type="entry name" value="GELSOLIN"/>
</dbReference>
<feature type="domain" description="Gelsolin-like" evidence="2">
    <location>
        <begin position="331"/>
        <end position="405"/>
    </location>
</feature>
<evidence type="ECO:0000259" key="2">
    <source>
        <dbReference type="Pfam" id="PF00626"/>
    </source>
</evidence>
<dbReference type="SMART" id="SM00262">
    <property type="entry name" value="GEL"/>
    <property type="match status" value="6"/>
</dbReference>
<dbReference type="CDD" id="cd11292">
    <property type="entry name" value="gelsolin_S3_like"/>
    <property type="match status" value="1"/>
</dbReference>
<dbReference type="GO" id="GO:0051015">
    <property type="term" value="F:actin filament binding"/>
    <property type="evidence" value="ECO:0007669"/>
    <property type="project" value="InterPro"/>
</dbReference>
<dbReference type="EMBL" id="VVIM01000003">
    <property type="protein sequence ID" value="KAB0801152.1"/>
    <property type="molecule type" value="Genomic_DNA"/>
</dbReference>
<dbReference type="GO" id="GO:0015629">
    <property type="term" value="C:actin cytoskeleton"/>
    <property type="evidence" value="ECO:0007669"/>
    <property type="project" value="TreeGrafter"/>
</dbReference>
<dbReference type="InterPro" id="IPR007123">
    <property type="entry name" value="Gelsolin-like_dom"/>
</dbReference>
<dbReference type="Pfam" id="PF00626">
    <property type="entry name" value="Gelsolin"/>
    <property type="match status" value="6"/>
</dbReference>
<dbReference type="CDD" id="cd11290">
    <property type="entry name" value="gelsolin_S1_like"/>
    <property type="match status" value="1"/>
</dbReference>
<feature type="domain" description="Gelsolin-like" evidence="2">
    <location>
        <begin position="206"/>
        <end position="271"/>
    </location>
</feature>
<evidence type="ECO:0000313" key="3">
    <source>
        <dbReference type="EMBL" id="JAV97455.1"/>
    </source>
</evidence>
<dbReference type="FunCoup" id="A0A1Y1NL72">
    <property type="interactions" value="25"/>
</dbReference>
<reference evidence="4 5" key="2">
    <citation type="journal article" date="2018" name="Elife">
        <title>Firefly genomes illuminate parallel origins of bioluminescence in beetles.</title>
        <authorList>
            <person name="Fallon T.R."/>
            <person name="Lower S.E."/>
            <person name="Chang C.H."/>
            <person name="Bessho-Uehara M."/>
            <person name="Martin G.J."/>
            <person name="Bewick A.J."/>
            <person name="Behringer M."/>
            <person name="Debat H.J."/>
            <person name="Wong I."/>
            <person name="Day J.C."/>
            <person name="Suvorov A."/>
            <person name="Silva C.J."/>
            <person name="Stanger-Hall K.F."/>
            <person name="Hall D.W."/>
            <person name="Schmitz R.J."/>
            <person name="Nelson D.R."/>
            <person name="Lewis S.M."/>
            <person name="Shigenobu S."/>
            <person name="Bybee S.M."/>
            <person name="Larracuente A.M."/>
            <person name="Oba Y."/>
            <person name="Weng J.K."/>
        </authorList>
    </citation>
    <scope>NUCLEOTIDE SEQUENCE [LARGE SCALE GENOMIC DNA]</scope>
    <source>
        <strain evidence="4">1611_PpyrPB1</strain>
        <tissue evidence="4">Whole body</tissue>
    </source>
</reference>
<accession>A0A1Y1NL72</accession>
<dbReference type="InterPro" id="IPR029006">
    <property type="entry name" value="ADF-H/Gelsolin-like_dom_sf"/>
</dbReference>
<dbReference type="EMBL" id="GEZM01001924">
    <property type="protein sequence ID" value="JAV97455.1"/>
    <property type="molecule type" value="Transcribed_RNA"/>
</dbReference>
<reference evidence="4" key="3">
    <citation type="submission" date="2019-08" db="EMBL/GenBank/DDBJ databases">
        <authorList>
            <consortium name="Photinus pyralis genome working group"/>
            <person name="Fallon T.R."/>
            <person name="Sander Lower S.E."/>
            <person name="Weng J.-K."/>
        </authorList>
    </citation>
    <scope>NUCLEOTIDE SEQUENCE</scope>
    <source>
        <strain evidence="4">1611_PpyrPB1</strain>
        <tissue evidence="4">Whole body</tissue>
    </source>
</reference>
<dbReference type="InterPro" id="IPR007122">
    <property type="entry name" value="Villin/Gelsolin"/>
</dbReference>
<dbReference type="InParanoid" id="A0A1Y1NL72"/>
<dbReference type="GO" id="GO:0005737">
    <property type="term" value="C:cytoplasm"/>
    <property type="evidence" value="ECO:0007669"/>
    <property type="project" value="TreeGrafter"/>
</dbReference>
<dbReference type="FunFam" id="3.40.20.10:FF:000002">
    <property type="entry name" value="Gelsolin"/>
    <property type="match status" value="1"/>
</dbReference>
<dbReference type="Proteomes" id="UP000327044">
    <property type="component" value="Unassembled WGS sequence"/>
</dbReference>
<feature type="domain" description="Gelsolin-like" evidence="2">
    <location>
        <begin position="94"/>
        <end position="168"/>
    </location>
</feature>
<dbReference type="GO" id="GO:0005546">
    <property type="term" value="F:phosphatidylinositol-4,5-bisphosphate binding"/>
    <property type="evidence" value="ECO:0007669"/>
    <property type="project" value="TreeGrafter"/>
</dbReference>
<keyword evidence="1" id="KW-0677">Repeat</keyword>
<evidence type="ECO:0000313" key="4">
    <source>
        <dbReference type="EMBL" id="KAB0801152.1"/>
    </source>
</evidence>
<name>A0A1Y1NL72_PHOPY</name>
<organism evidence="3">
    <name type="scientific">Photinus pyralis</name>
    <name type="common">Common eastern firefly</name>
    <name type="synonym">Lampyris pyralis</name>
    <dbReference type="NCBI Taxonomy" id="7054"/>
    <lineage>
        <taxon>Eukaryota</taxon>
        <taxon>Metazoa</taxon>
        <taxon>Ecdysozoa</taxon>
        <taxon>Arthropoda</taxon>
        <taxon>Hexapoda</taxon>
        <taxon>Insecta</taxon>
        <taxon>Pterygota</taxon>
        <taxon>Neoptera</taxon>
        <taxon>Endopterygota</taxon>
        <taxon>Coleoptera</taxon>
        <taxon>Polyphaga</taxon>
        <taxon>Elateriformia</taxon>
        <taxon>Elateroidea</taxon>
        <taxon>Lampyridae</taxon>
        <taxon>Lampyrinae</taxon>
        <taxon>Photinus</taxon>
    </lineage>
</organism>
<proteinExistence type="predicted"/>
<dbReference type="AlphaFoldDB" id="A0A1Y1NL72"/>
<protein>
    <recommendedName>
        <fullName evidence="2">Gelsolin-like domain-containing protein</fullName>
    </recommendedName>
</protein>
<dbReference type="GO" id="GO:0051014">
    <property type="term" value="P:actin filament severing"/>
    <property type="evidence" value="ECO:0007669"/>
    <property type="project" value="TreeGrafter"/>
</dbReference>
<dbReference type="GO" id="GO:0008154">
    <property type="term" value="P:actin polymerization or depolymerization"/>
    <property type="evidence" value="ECO:0007669"/>
    <property type="project" value="TreeGrafter"/>
</dbReference>
<dbReference type="GO" id="GO:0051016">
    <property type="term" value="P:barbed-end actin filament capping"/>
    <property type="evidence" value="ECO:0007669"/>
    <property type="project" value="TreeGrafter"/>
</dbReference>
<evidence type="ECO:0000256" key="1">
    <source>
        <dbReference type="ARBA" id="ARBA00022737"/>
    </source>
</evidence>
<dbReference type="Gene3D" id="3.40.20.10">
    <property type="entry name" value="Severin"/>
    <property type="match status" value="6"/>
</dbReference>